<dbReference type="PANTHER" id="PTHR45138:SF9">
    <property type="entry name" value="DIGUANYLATE CYCLASE DGCM-RELATED"/>
    <property type="match status" value="1"/>
</dbReference>
<dbReference type="CDD" id="cd01949">
    <property type="entry name" value="GGDEF"/>
    <property type="match status" value="1"/>
</dbReference>
<feature type="transmembrane region" description="Helical" evidence="1">
    <location>
        <begin position="95"/>
        <end position="115"/>
    </location>
</feature>
<dbReference type="AlphaFoldDB" id="A0A5A7NLA1"/>
<dbReference type="NCBIfam" id="TIGR00254">
    <property type="entry name" value="GGDEF"/>
    <property type="match status" value="1"/>
</dbReference>
<protein>
    <recommendedName>
        <fullName evidence="2">GGDEF domain-containing protein</fullName>
    </recommendedName>
</protein>
<dbReference type="PROSITE" id="PS50887">
    <property type="entry name" value="GGDEF"/>
    <property type="match status" value="1"/>
</dbReference>
<feature type="transmembrane region" description="Helical" evidence="1">
    <location>
        <begin position="37"/>
        <end position="56"/>
    </location>
</feature>
<reference evidence="3 4" key="1">
    <citation type="submission" date="2019-09" db="EMBL/GenBank/DDBJ databases">
        <title>Arthrobacter zafarii sp. nov., a moderately thermotolerant and halotolerant actinobacterium isolated from Cholistan desert soil of Pakistan.</title>
        <authorList>
            <person name="Amin A."/>
            <person name="Ahmed I."/>
            <person name="Khalid N."/>
            <person name="Schumann P."/>
            <person name="Busse H.J."/>
            <person name="Khan I.U."/>
            <person name="Li S."/>
            <person name="Li W.J."/>
        </authorList>
    </citation>
    <scope>NUCLEOTIDE SEQUENCE [LARGE SCALE GENOMIC DNA]</scope>
    <source>
        <strain evidence="3 4">NCCP-1664</strain>
    </source>
</reference>
<feature type="transmembrane region" description="Helical" evidence="1">
    <location>
        <begin position="127"/>
        <end position="145"/>
    </location>
</feature>
<gene>
    <name evidence="3" type="ORF">NCCP1664_02200</name>
</gene>
<dbReference type="RefSeq" id="WP_149955244.1">
    <property type="nucleotide sequence ID" value="NZ_BKDJ01000001.1"/>
</dbReference>
<keyword evidence="1" id="KW-0472">Membrane</keyword>
<dbReference type="InterPro" id="IPR029787">
    <property type="entry name" value="Nucleotide_cyclase"/>
</dbReference>
<organism evidence="3 4">
    <name type="scientific">Zafaria cholistanensis</name>
    <dbReference type="NCBI Taxonomy" id="1682741"/>
    <lineage>
        <taxon>Bacteria</taxon>
        <taxon>Bacillati</taxon>
        <taxon>Actinomycetota</taxon>
        <taxon>Actinomycetes</taxon>
        <taxon>Micrococcales</taxon>
        <taxon>Micrococcaceae</taxon>
        <taxon>Zafaria</taxon>
    </lineage>
</organism>
<dbReference type="Pfam" id="PF00990">
    <property type="entry name" value="GGDEF"/>
    <property type="match status" value="1"/>
</dbReference>
<accession>A0A5A7NLA1</accession>
<dbReference type="Proteomes" id="UP000325307">
    <property type="component" value="Unassembled WGS sequence"/>
</dbReference>
<feature type="domain" description="GGDEF" evidence="2">
    <location>
        <begin position="256"/>
        <end position="385"/>
    </location>
</feature>
<feature type="transmembrane region" description="Helical" evidence="1">
    <location>
        <begin position="62"/>
        <end position="83"/>
    </location>
</feature>
<dbReference type="PANTHER" id="PTHR45138">
    <property type="entry name" value="REGULATORY COMPONENTS OF SENSORY TRANSDUCTION SYSTEM"/>
    <property type="match status" value="1"/>
</dbReference>
<dbReference type="FunFam" id="3.30.70.270:FF:000001">
    <property type="entry name" value="Diguanylate cyclase domain protein"/>
    <property type="match status" value="1"/>
</dbReference>
<evidence type="ECO:0000313" key="3">
    <source>
        <dbReference type="EMBL" id="GER21723.1"/>
    </source>
</evidence>
<dbReference type="GO" id="GO:1902201">
    <property type="term" value="P:negative regulation of bacterial-type flagellum-dependent cell motility"/>
    <property type="evidence" value="ECO:0007669"/>
    <property type="project" value="TreeGrafter"/>
</dbReference>
<dbReference type="SUPFAM" id="SSF55073">
    <property type="entry name" value="Nucleotide cyclase"/>
    <property type="match status" value="1"/>
</dbReference>
<keyword evidence="1" id="KW-1133">Transmembrane helix</keyword>
<dbReference type="GO" id="GO:0043709">
    <property type="term" value="P:cell adhesion involved in single-species biofilm formation"/>
    <property type="evidence" value="ECO:0007669"/>
    <property type="project" value="TreeGrafter"/>
</dbReference>
<evidence type="ECO:0000256" key="1">
    <source>
        <dbReference type="SAM" id="Phobius"/>
    </source>
</evidence>
<evidence type="ECO:0000313" key="4">
    <source>
        <dbReference type="Proteomes" id="UP000325307"/>
    </source>
</evidence>
<sequence>MVLDTLTLRVAFGAVALTLFLLFYFDTYRRTRSAYSFWWSAAIALFLAGSSAYLLNGTIHQIWANPLGNVLAVLGAGSVWAGARSLRTVASGATTAGTWHLTAGAAGVVTVASALDTPATNNWAGGAWFLATMALMIGLSSLELWRLPSGYTRIQRPMALAAGAVAVYYLGRCVAFIIDGPRGQVFLTVFGSAQTTLLTMMLLVVVSFSMAALSNEQVTRELRTRAIRDGLTGLLNRSGFMDLAAEEMRRLDGTGTPGALVLADLDHFKAVNDRYGHAAGDQSLRTFAAACAATIRSTDLVGRYGGEEFVLLLPGAGTVQAEVVARQISRNLEDLQASADFPLPTVSYGIAPLDGGDLNAVIAAADVALYRAKAQGRNRAVLADQPLAG</sequence>
<dbReference type="Gene3D" id="3.30.70.270">
    <property type="match status" value="1"/>
</dbReference>
<feature type="transmembrane region" description="Helical" evidence="1">
    <location>
        <begin position="184"/>
        <end position="213"/>
    </location>
</feature>
<feature type="transmembrane region" description="Helical" evidence="1">
    <location>
        <begin position="157"/>
        <end position="178"/>
    </location>
</feature>
<dbReference type="InterPro" id="IPR050469">
    <property type="entry name" value="Diguanylate_Cyclase"/>
</dbReference>
<dbReference type="GO" id="GO:0052621">
    <property type="term" value="F:diguanylate cyclase activity"/>
    <property type="evidence" value="ECO:0007669"/>
    <property type="project" value="TreeGrafter"/>
</dbReference>
<dbReference type="SMART" id="SM00267">
    <property type="entry name" value="GGDEF"/>
    <property type="match status" value="1"/>
</dbReference>
<name>A0A5A7NLA1_9MICC</name>
<dbReference type="InterPro" id="IPR000160">
    <property type="entry name" value="GGDEF_dom"/>
</dbReference>
<dbReference type="GO" id="GO:0005886">
    <property type="term" value="C:plasma membrane"/>
    <property type="evidence" value="ECO:0007669"/>
    <property type="project" value="TreeGrafter"/>
</dbReference>
<keyword evidence="4" id="KW-1185">Reference proteome</keyword>
<proteinExistence type="predicted"/>
<evidence type="ECO:0000259" key="2">
    <source>
        <dbReference type="PROSITE" id="PS50887"/>
    </source>
</evidence>
<dbReference type="EMBL" id="BKDJ01000001">
    <property type="protein sequence ID" value="GER21723.1"/>
    <property type="molecule type" value="Genomic_DNA"/>
</dbReference>
<comment type="caution">
    <text evidence="3">The sequence shown here is derived from an EMBL/GenBank/DDBJ whole genome shotgun (WGS) entry which is preliminary data.</text>
</comment>
<keyword evidence="1" id="KW-0812">Transmembrane</keyword>
<feature type="transmembrane region" description="Helical" evidence="1">
    <location>
        <begin position="6"/>
        <end position="25"/>
    </location>
</feature>
<dbReference type="OrthoDB" id="23692at2"/>
<dbReference type="InterPro" id="IPR043128">
    <property type="entry name" value="Rev_trsase/Diguanyl_cyclase"/>
</dbReference>